<accession>A0A1L7XEE8</accession>
<sequence>MQYPKYFVRLIHPLLLLATLGDCQNGTTPTRYGVVLYPAFTAIDVFGPLNALNDLSYSCQINLSLISATLDPVTTKPQSAAMNPLNSSFSESVVPTHTFDNAPELDVLIIPGGVGALGPSPQLESLIAFVTEMFPTLKYLITTETTAWGPKVRWVAQARWVQDGNVFTSAGVSAGIDVTIAFIEAVYGNATATSIATGWST</sequence>
<feature type="chain" id="PRO_5012679453" description="DJ-1/PfpI domain-containing protein" evidence="1">
    <location>
        <begin position="24"/>
        <end position="201"/>
    </location>
</feature>
<evidence type="ECO:0000313" key="3">
    <source>
        <dbReference type="Proteomes" id="UP000184330"/>
    </source>
</evidence>
<feature type="signal peptide" evidence="1">
    <location>
        <begin position="1"/>
        <end position="23"/>
    </location>
</feature>
<evidence type="ECO:0000256" key="1">
    <source>
        <dbReference type="SAM" id="SignalP"/>
    </source>
</evidence>
<keyword evidence="1" id="KW-0732">Signal</keyword>
<dbReference type="AlphaFoldDB" id="A0A1L7XEE8"/>
<dbReference type="PANTHER" id="PTHR43130">
    <property type="entry name" value="ARAC-FAMILY TRANSCRIPTIONAL REGULATOR"/>
    <property type="match status" value="1"/>
</dbReference>
<evidence type="ECO:0000313" key="2">
    <source>
        <dbReference type="EMBL" id="CZR63419.1"/>
    </source>
</evidence>
<dbReference type="STRING" id="576137.A0A1L7XEE8"/>
<reference evidence="2 3" key="1">
    <citation type="submission" date="2016-03" db="EMBL/GenBank/DDBJ databases">
        <authorList>
            <person name="Ploux O."/>
        </authorList>
    </citation>
    <scope>NUCLEOTIDE SEQUENCE [LARGE SCALE GENOMIC DNA]</scope>
    <source>
        <strain evidence="2 3">UAMH 11012</strain>
    </source>
</reference>
<dbReference type="InterPro" id="IPR052158">
    <property type="entry name" value="INH-QAR"/>
</dbReference>
<dbReference type="SUPFAM" id="SSF52317">
    <property type="entry name" value="Class I glutamine amidotransferase-like"/>
    <property type="match status" value="1"/>
</dbReference>
<gene>
    <name evidence="2" type="ORF">PAC_13316</name>
</gene>
<dbReference type="EMBL" id="FJOG01000023">
    <property type="protein sequence ID" value="CZR63419.1"/>
    <property type="molecule type" value="Genomic_DNA"/>
</dbReference>
<organism evidence="2 3">
    <name type="scientific">Phialocephala subalpina</name>
    <dbReference type="NCBI Taxonomy" id="576137"/>
    <lineage>
        <taxon>Eukaryota</taxon>
        <taxon>Fungi</taxon>
        <taxon>Dikarya</taxon>
        <taxon>Ascomycota</taxon>
        <taxon>Pezizomycotina</taxon>
        <taxon>Leotiomycetes</taxon>
        <taxon>Helotiales</taxon>
        <taxon>Mollisiaceae</taxon>
        <taxon>Phialocephala</taxon>
        <taxon>Phialocephala fortinii species complex</taxon>
    </lineage>
</organism>
<dbReference type="Proteomes" id="UP000184330">
    <property type="component" value="Unassembled WGS sequence"/>
</dbReference>
<evidence type="ECO:0008006" key="4">
    <source>
        <dbReference type="Google" id="ProtNLM"/>
    </source>
</evidence>
<dbReference type="Gene3D" id="3.40.50.880">
    <property type="match status" value="2"/>
</dbReference>
<dbReference type="OrthoDB" id="543156at2759"/>
<keyword evidence="3" id="KW-1185">Reference proteome</keyword>
<dbReference type="InterPro" id="IPR029062">
    <property type="entry name" value="Class_I_gatase-like"/>
</dbReference>
<proteinExistence type="predicted"/>
<protein>
    <recommendedName>
        <fullName evidence="4">DJ-1/PfpI domain-containing protein</fullName>
    </recommendedName>
</protein>
<dbReference type="PANTHER" id="PTHR43130:SF15">
    <property type="entry name" value="THIJ_PFPI FAMILY PROTEIN (AFU_ORTHOLOGUE AFUA_5G14240)"/>
    <property type="match status" value="1"/>
</dbReference>
<name>A0A1L7XEE8_9HELO</name>